<feature type="binding site" evidence="18">
    <location>
        <position position="171"/>
    </location>
    <ligand>
        <name>K(+)</name>
        <dbReference type="ChEBI" id="CHEBI:29103"/>
    </ligand>
</feature>
<name>A0ABU8D436_9GAMM</name>
<comment type="similarity">
    <text evidence="18">Belongs to the NnrE/AIBP family.</text>
</comment>
<evidence type="ECO:0000256" key="5">
    <source>
        <dbReference type="ARBA" id="ARBA00022723"/>
    </source>
</evidence>
<evidence type="ECO:0000313" key="23">
    <source>
        <dbReference type="Proteomes" id="UP001387215"/>
    </source>
</evidence>
<dbReference type="PANTHER" id="PTHR12592">
    <property type="entry name" value="ATP-DEPENDENT (S)-NAD(P)H-HYDRATE DEHYDRATASE FAMILY MEMBER"/>
    <property type="match status" value="1"/>
</dbReference>
<comment type="similarity">
    <text evidence="3 19">In the N-terminal section; belongs to the NnrE/AIBP family.</text>
</comment>
<comment type="catalytic activity">
    <reaction evidence="2 18 19">
        <text>(6R)-NADPHX = (6S)-NADPHX</text>
        <dbReference type="Rhea" id="RHEA:32227"/>
        <dbReference type="ChEBI" id="CHEBI:64076"/>
        <dbReference type="ChEBI" id="CHEBI:64077"/>
        <dbReference type="EC" id="5.1.99.6"/>
    </reaction>
</comment>
<dbReference type="SUPFAM" id="SSF64153">
    <property type="entry name" value="YjeF N-terminal domain-like"/>
    <property type="match status" value="1"/>
</dbReference>
<comment type="cofactor">
    <cofactor evidence="17">
        <name>Mg(2+)</name>
        <dbReference type="ChEBI" id="CHEBI:18420"/>
    </cofactor>
</comment>
<evidence type="ECO:0000259" key="20">
    <source>
        <dbReference type="PROSITE" id="PS51383"/>
    </source>
</evidence>
<evidence type="ECO:0000256" key="2">
    <source>
        <dbReference type="ARBA" id="ARBA00000909"/>
    </source>
</evidence>
<dbReference type="EC" id="5.1.99.6" evidence="19"/>
<keyword evidence="11 18" id="KW-0413">Isomerase</keyword>
<evidence type="ECO:0000256" key="17">
    <source>
        <dbReference type="HAMAP-Rule" id="MF_01965"/>
    </source>
</evidence>
<keyword evidence="5 18" id="KW-0479">Metal-binding</keyword>
<accession>A0ABU8D436</accession>
<evidence type="ECO:0000256" key="14">
    <source>
        <dbReference type="ARBA" id="ARBA00025153"/>
    </source>
</evidence>
<dbReference type="PROSITE" id="PS51385">
    <property type="entry name" value="YJEF_N"/>
    <property type="match status" value="1"/>
</dbReference>
<evidence type="ECO:0000256" key="8">
    <source>
        <dbReference type="ARBA" id="ARBA00022857"/>
    </source>
</evidence>
<dbReference type="SUPFAM" id="SSF53613">
    <property type="entry name" value="Ribokinase-like"/>
    <property type="match status" value="1"/>
</dbReference>
<keyword evidence="12 17" id="KW-0456">Lyase</keyword>
<evidence type="ECO:0000313" key="22">
    <source>
        <dbReference type="EMBL" id="MEI2455778.1"/>
    </source>
</evidence>
<dbReference type="InterPro" id="IPR036652">
    <property type="entry name" value="YjeF_N_dom_sf"/>
</dbReference>
<dbReference type="InterPro" id="IPR030677">
    <property type="entry name" value="Nnr"/>
</dbReference>
<feature type="binding site" evidence="17">
    <location>
        <position position="269"/>
    </location>
    <ligand>
        <name>(6S)-NADPHX</name>
        <dbReference type="ChEBI" id="CHEBI:64076"/>
    </ligand>
</feature>
<sequence length="506" mass="51330">MSPNAEIVGRTAAAPGTALYDAVALRAIEARAAAELGDAYVLMQRAGAAAWSELLNHWTRAFRLLVVCGPGNNGGDGYVLATLARQSGRDVSVLRLPGHAPRSALARRAAAEYAQAGGATLEFDGTLPAADVVVDALFGIGLSRAPDAASADLIAAINAHPAPVLALDVPSGVDADSGQAHVAAVIAQRTLEFIAPKAGLRSGAALDHVGALAVARLQLDPEHYGVEAVAEALGAADLGRWLRPRRRDSHKGRNGRVLCVGGDHGHGGALLLCAQAALRSGAGLLDAATRAAHVAPMLARLPEAMPRAVESGEELAAAIDAADVVAIGPGLGQQGWGRALYARVLASAKPRLFDADALNLLAAQPRALPADCVLTPHPGEAARLLGSAAAQVQADRFAAVRALVDRYGCAVVLKGAGSLIAAPQRRTRLIAAGNPGMAVGGMGDVLSGAIAALLAQGLDAFDAASCGALLHAVAGDEAAREGGERGLLPSDLMPWLRRCANPRGAA</sequence>
<feature type="domain" description="YjeF N-terminal" evidence="21">
    <location>
        <begin position="25"/>
        <end position="225"/>
    </location>
</feature>
<evidence type="ECO:0000259" key="21">
    <source>
        <dbReference type="PROSITE" id="PS51385"/>
    </source>
</evidence>
<keyword evidence="23" id="KW-1185">Reference proteome</keyword>
<dbReference type="NCBIfam" id="TIGR00196">
    <property type="entry name" value="yjeF_cterm"/>
    <property type="match status" value="1"/>
</dbReference>
<comment type="function">
    <text evidence="18">Catalyzes the epimerization of the S- and R-forms of NAD(P)HX, a damaged form of NAD(P)H that is a result of enzymatic or heat-dependent hydration. This is a prerequisite for the S-specific NAD(P)H-hydrate dehydratase to allow the repair of both epimers of NAD(P)HX.</text>
</comment>
<feature type="binding site" evidence="18">
    <location>
        <position position="73"/>
    </location>
    <ligand>
        <name>K(+)</name>
        <dbReference type="ChEBI" id="CHEBI:29103"/>
    </ligand>
</feature>
<evidence type="ECO:0000256" key="11">
    <source>
        <dbReference type="ARBA" id="ARBA00023235"/>
    </source>
</evidence>
<feature type="binding site" evidence="17">
    <location>
        <position position="330"/>
    </location>
    <ligand>
        <name>(6S)-NADPHX</name>
        <dbReference type="ChEBI" id="CHEBI:64076"/>
    </ligand>
</feature>
<dbReference type="Gene3D" id="3.40.50.10260">
    <property type="entry name" value="YjeF N-terminal domain"/>
    <property type="match status" value="1"/>
</dbReference>
<feature type="binding site" evidence="18">
    <location>
        <begin position="72"/>
        <end position="76"/>
    </location>
    <ligand>
        <name>(6S)-NADPHX</name>
        <dbReference type="ChEBI" id="CHEBI:64076"/>
    </ligand>
</feature>
<gene>
    <name evidence="18" type="primary">nnrE</name>
    <name evidence="17" type="synonym">nnrD</name>
    <name evidence="22" type="ORF">V2J18_13940</name>
</gene>
<comment type="caution">
    <text evidence="18">Lacks conserved residue(s) required for the propagation of feature annotation.</text>
</comment>
<dbReference type="EMBL" id="JBANDL010000002">
    <property type="protein sequence ID" value="MEI2455778.1"/>
    <property type="molecule type" value="Genomic_DNA"/>
</dbReference>
<evidence type="ECO:0000256" key="1">
    <source>
        <dbReference type="ARBA" id="ARBA00000013"/>
    </source>
</evidence>
<evidence type="ECO:0000256" key="18">
    <source>
        <dbReference type="HAMAP-Rule" id="MF_01966"/>
    </source>
</evidence>
<dbReference type="NCBIfam" id="TIGR00197">
    <property type="entry name" value="yjeF_nterm"/>
    <property type="match status" value="1"/>
</dbReference>
<dbReference type="InterPro" id="IPR017953">
    <property type="entry name" value="Carbohydrate_kinase_pred_CS"/>
</dbReference>
<keyword evidence="7 17" id="KW-0067">ATP-binding</keyword>
<dbReference type="Proteomes" id="UP001387215">
    <property type="component" value="Unassembled WGS sequence"/>
</dbReference>
<keyword evidence="10 17" id="KW-0520">NAD</keyword>
<dbReference type="PIRSF" id="PIRSF017184">
    <property type="entry name" value="Nnr"/>
    <property type="match status" value="1"/>
</dbReference>
<feature type="binding site" evidence="17">
    <location>
        <position position="443"/>
    </location>
    <ligand>
        <name>AMP</name>
        <dbReference type="ChEBI" id="CHEBI:456215"/>
    </ligand>
</feature>
<proteinExistence type="inferred from homology"/>
<dbReference type="InterPro" id="IPR000631">
    <property type="entry name" value="CARKD"/>
</dbReference>
<comment type="function">
    <text evidence="17">Catalyzes the dehydration of the S-form of NAD(P)HX at the expense of ADP, which is converted to AMP. Together with NAD(P)HX epimerase, which catalyzes the epimerization of the S- and R-forms, the enzyme allows the repair of both epimers of NAD(P)HX, a damaged form of NAD(P)H that is a result of enzymatic or heat-dependent hydration.</text>
</comment>
<feature type="binding site" evidence="17">
    <location>
        <position position="444"/>
    </location>
    <ligand>
        <name>(6S)-NADPHX</name>
        <dbReference type="ChEBI" id="CHEBI:64076"/>
    </ligand>
</feature>
<evidence type="ECO:0000256" key="7">
    <source>
        <dbReference type="ARBA" id="ARBA00022840"/>
    </source>
</evidence>
<feature type="domain" description="YjeF C-terminal" evidence="20">
    <location>
        <begin position="234"/>
        <end position="503"/>
    </location>
</feature>
<feature type="binding site" evidence="17">
    <location>
        <position position="377"/>
    </location>
    <ligand>
        <name>(6S)-NADPHX</name>
        <dbReference type="ChEBI" id="CHEBI:64076"/>
    </ligand>
</feature>
<dbReference type="CDD" id="cd01171">
    <property type="entry name" value="YXKO-related"/>
    <property type="match status" value="1"/>
</dbReference>
<dbReference type="HAMAP" id="MF_01966">
    <property type="entry name" value="NADHX_epimerase"/>
    <property type="match status" value="1"/>
</dbReference>
<comment type="function">
    <text evidence="14 19">Bifunctional enzyme that catalyzes the epimerization of the S- and R-forms of NAD(P)HX and the dehydration of the S-form of NAD(P)HX at the expense of ADP, which is converted to AMP. This allows the repair of both epimers of NAD(P)HX, a damaged form of NAD(P)H that is a result of enzymatic or heat-dependent hydration.</text>
</comment>
<dbReference type="InterPro" id="IPR004443">
    <property type="entry name" value="YjeF_N_dom"/>
</dbReference>
<comment type="caution">
    <text evidence="22">The sequence shown here is derived from an EMBL/GenBank/DDBJ whole genome shotgun (WGS) entry which is preliminary data.</text>
</comment>
<evidence type="ECO:0000256" key="6">
    <source>
        <dbReference type="ARBA" id="ARBA00022741"/>
    </source>
</evidence>
<evidence type="ECO:0000256" key="12">
    <source>
        <dbReference type="ARBA" id="ARBA00023239"/>
    </source>
</evidence>
<comment type="catalytic activity">
    <reaction evidence="15 17 19">
        <text>(6S)-NADHX + ADP = AMP + phosphate + NADH + H(+)</text>
        <dbReference type="Rhea" id="RHEA:32223"/>
        <dbReference type="ChEBI" id="CHEBI:15378"/>
        <dbReference type="ChEBI" id="CHEBI:43474"/>
        <dbReference type="ChEBI" id="CHEBI:57945"/>
        <dbReference type="ChEBI" id="CHEBI:64074"/>
        <dbReference type="ChEBI" id="CHEBI:456215"/>
        <dbReference type="ChEBI" id="CHEBI:456216"/>
        <dbReference type="EC" id="4.2.1.136"/>
    </reaction>
</comment>
<organism evidence="22 23">
    <name type="scientific">Lysobacter firmicutimachus</name>
    <dbReference type="NCBI Taxonomy" id="1792846"/>
    <lineage>
        <taxon>Bacteria</taxon>
        <taxon>Pseudomonadati</taxon>
        <taxon>Pseudomonadota</taxon>
        <taxon>Gammaproteobacteria</taxon>
        <taxon>Lysobacterales</taxon>
        <taxon>Lysobacteraceae</taxon>
        <taxon>Lysobacter</taxon>
    </lineage>
</organism>
<dbReference type="HAMAP" id="MF_01965">
    <property type="entry name" value="NADHX_dehydratase"/>
    <property type="match status" value="1"/>
</dbReference>
<keyword evidence="8 17" id="KW-0521">NADP</keyword>
<feature type="binding site" evidence="17">
    <location>
        <begin position="414"/>
        <end position="418"/>
    </location>
    <ligand>
        <name>AMP</name>
        <dbReference type="ChEBI" id="CHEBI:456215"/>
    </ligand>
</feature>
<feature type="binding site" evidence="18">
    <location>
        <position position="168"/>
    </location>
    <ligand>
        <name>(6S)-NADPHX</name>
        <dbReference type="ChEBI" id="CHEBI:64076"/>
    </ligand>
</feature>
<keyword evidence="13" id="KW-0511">Multifunctional enzyme</keyword>
<dbReference type="Pfam" id="PF03853">
    <property type="entry name" value="YjeF_N"/>
    <property type="match status" value="1"/>
</dbReference>
<dbReference type="Pfam" id="PF01256">
    <property type="entry name" value="Carb_kinase"/>
    <property type="match status" value="1"/>
</dbReference>
<feature type="binding site" evidence="18">
    <location>
        <begin position="139"/>
        <end position="145"/>
    </location>
    <ligand>
        <name>(6S)-NADPHX</name>
        <dbReference type="ChEBI" id="CHEBI:64076"/>
    </ligand>
</feature>
<evidence type="ECO:0000256" key="19">
    <source>
        <dbReference type="PIRNR" id="PIRNR017184"/>
    </source>
</evidence>
<evidence type="ECO:0000256" key="16">
    <source>
        <dbReference type="ARBA" id="ARBA00049209"/>
    </source>
</evidence>
<keyword evidence="6 17" id="KW-0547">Nucleotide-binding</keyword>
<protein>
    <recommendedName>
        <fullName evidence="19">Bifunctional NAD(P)H-hydrate repair enzyme</fullName>
    </recommendedName>
    <alternativeName>
        <fullName evidence="19">Nicotinamide nucleotide repair protein</fullName>
    </alternativeName>
    <domain>
        <recommendedName>
            <fullName evidence="19">ADP-dependent (S)-NAD(P)H-hydrate dehydratase</fullName>
            <ecNumber evidence="19">4.2.1.136</ecNumber>
        </recommendedName>
        <alternativeName>
            <fullName evidence="19">ADP-dependent NAD(P)HX dehydratase</fullName>
        </alternativeName>
    </domain>
    <domain>
        <recommendedName>
            <fullName evidence="19">NAD(P)H-hydrate epimerase</fullName>
            <ecNumber evidence="19">5.1.99.6</ecNumber>
        </recommendedName>
    </domain>
</protein>
<dbReference type="EC" id="4.2.1.136" evidence="19"/>
<reference evidence="22 23" key="1">
    <citation type="submission" date="2024-02" db="EMBL/GenBank/DDBJ databases">
        <title>Lysobacter Genome Sequencing and Mining.</title>
        <authorList>
            <person name="Bierman J."/>
            <person name="Walker M.C."/>
        </authorList>
    </citation>
    <scope>NUCLEOTIDE SEQUENCE [LARGE SCALE GENOMIC DNA]</scope>
    <source>
        <strain evidence="22 23">PB6250</strain>
    </source>
</reference>
<evidence type="ECO:0000256" key="13">
    <source>
        <dbReference type="ARBA" id="ARBA00023268"/>
    </source>
</evidence>
<dbReference type="Gene3D" id="3.40.1190.20">
    <property type="match status" value="1"/>
</dbReference>
<dbReference type="PROSITE" id="PS01050">
    <property type="entry name" value="YJEF_C_2"/>
    <property type="match status" value="1"/>
</dbReference>
<comment type="similarity">
    <text evidence="17">Belongs to the NnrD/CARKD family.</text>
</comment>
<evidence type="ECO:0000256" key="9">
    <source>
        <dbReference type="ARBA" id="ARBA00022958"/>
    </source>
</evidence>
<comment type="cofactor">
    <cofactor evidence="18 19">
        <name>K(+)</name>
        <dbReference type="ChEBI" id="CHEBI:29103"/>
    </cofactor>
    <text evidence="18 19">Binds 1 potassium ion per subunit.</text>
</comment>
<evidence type="ECO:0000256" key="10">
    <source>
        <dbReference type="ARBA" id="ARBA00023027"/>
    </source>
</evidence>
<keyword evidence="9 18" id="KW-0630">Potassium</keyword>
<dbReference type="PROSITE" id="PS51383">
    <property type="entry name" value="YJEF_C_3"/>
    <property type="match status" value="1"/>
</dbReference>
<evidence type="ECO:0000256" key="3">
    <source>
        <dbReference type="ARBA" id="ARBA00006001"/>
    </source>
</evidence>
<comment type="subunit">
    <text evidence="17">Homotetramer.</text>
</comment>
<feature type="binding site" evidence="18">
    <location>
        <position position="135"/>
    </location>
    <ligand>
        <name>K(+)</name>
        <dbReference type="ChEBI" id="CHEBI:29103"/>
    </ligand>
</feature>
<comment type="similarity">
    <text evidence="4 19">In the C-terminal section; belongs to the NnrD/CARKD family.</text>
</comment>
<evidence type="ECO:0000256" key="15">
    <source>
        <dbReference type="ARBA" id="ARBA00048238"/>
    </source>
</evidence>
<evidence type="ECO:0000256" key="4">
    <source>
        <dbReference type="ARBA" id="ARBA00009524"/>
    </source>
</evidence>
<comment type="catalytic activity">
    <reaction evidence="16 17 19">
        <text>(6S)-NADPHX + ADP = AMP + phosphate + NADPH + H(+)</text>
        <dbReference type="Rhea" id="RHEA:32235"/>
        <dbReference type="ChEBI" id="CHEBI:15378"/>
        <dbReference type="ChEBI" id="CHEBI:43474"/>
        <dbReference type="ChEBI" id="CHEBI:57783"/>
        <dbReference type="ChEBI" id="CHEBI:64076"/>
        <dbReference type="ChEBI" id="CHEBI:456215"/>
        <dbReference type="ChEBI" id="CHEBI:456216"/>
        <dbReference type="EC" id="4.2.1.136"/>
    </reaction>
</comment>
<comment type="catalytic activity">
    <reaction evidence="1 18 19">
        <text>(6R)-NADHX = (6S)-NADHX</text>
        <dbReference type="Rhea" id="RHEA:32215"/>
        <dbReference type="ChEBI" id="CHEBI:64074"/>
        <dbReference type="ChEBI" id="CHEBI:64075"/>
        <dbReference type="EC" id="5.1.99.6"/>
    </reaction>
</comment>
<dbReference type="PROSITE" id="PS01049">
    <property type="entry name" value="YJEF_C_1"/>
    <property type="match status" value="1"/>
</dbReference>
<dbReference type="PANTHER" id="PTHR12592:SF0">
    <property type="entry name" value="ATP-DEPENDENT (S)-NAD(P)H-HYDRATE DEHYDRATASE"/>
    <property type="match status" value="1"/>
</dbReference>
<dbReference type="InterPro" id="IPR029056">
    <property type="entry name" value="Ribokinase-like"/>
</dbReference>
<dbReference type="RefSeq" id="WP_079248191.1">
    <property type="nucleotide sequence ID" value="NZ_JBANDL010000002.1"/>
</dbReference>